<protein>
    <submittedName>
        <fullName evidence="1">TorF family putative porin</fullName>
    </submittedName>
</protein>
<gene>
    <name evidence="1" type="ORF">ACFQ2X_01585</name>
</gene>
<accession>A0ABW3U433</accession>
<name>A0ABW3U433_9GAMM</name>
<dbReference type="PROSITE" id="PS51257">
    <property type="entry name" value="PROKAR_LIPOPROTEIN"/>
    <property type="match status" value="1"/>
</dbReference>
<dbReference type="Proteomes" id="UP001597264">
    <property type="component" value="Unassembled WGS sequence"/>
</dbReference>
<evidence type="ECO:0000313" key="2">
    <source>
        <dbReference type="Proteomes" id="UP001597264"/>
    </source>
</evidence>
<organism evidence="1 2">
    <name type="scientific">Microbulbifer celer</name>
    <dbReference type="NCBI Taxonomy" id="435905"/>
    <lineage>
        <taxon>Bacteria</taxon>
        <taxon>Pseudomonadati</taxon>
        <taxon>Pseudomonadota</taxon>
        <taxon>Gammaproteobacteria</taxon>
        <taxon>Cellvibrionales</taxon>
        <taxon>Microbulbiferaceae</taxon>
        <taxon>Microbulbifer</taxon>
    </lineage>
</organism>
<comment type="caution">
    <text evidence="1">The sequence shown here is derived from an EMBL/GenBank/DDBJ whole genome shotgun (WGS) entry which is preliminary data.</text>
</comment>
<dbReference type="InterPro" id="IPR010239">
    <property type="entry name" value="CHP02001"/>
</dbReference>
<reference evidence="2" key="1">
    <citation type="journal article" date="2019" name="Int. J. Syst. Evol. Microbiol.">
        <title>The Global Catalogue of Microorganisms (GCM) 10K type strain sequencing project: providing services to taxonomists for standard genome sequencing and annotation.</title>
        <authorList>
            <consortium name="The Broad Institute Genomics Platform"/>
            <consortium name="The Broad Institute Genome Sequencing Center for Infectious Disease"/>
            <person name="Wu L."/>
            <person name="Ma J."/>
        </authorList>
    </citation>
    <scope>NUCLEOTIDE SEQUENCE [LARGE SCALE GENOMIC DNA]</scope>
    <source>
        <strain evidence="2">CCUG 54356</strain>
    </source>
</reference>
<dbReference type="RefSeq" id="WP_230437970.1">
    <property type="nucleotide sequence ID" value="NZ_CP087715.1"/>
</dbReference>
<sequence length="253" mass="28408">MEAYRRHRIISLQTLFFFLSVLGVACQVTAQEEEKSDGFGTFGGSLLIASDYMFRSISNSNLRPAVQGDFNWSHESGLYAGLWASNTDFGGVGNSMEIDPYVGFTRDIGESDFNFDIGYWSYNYPGSKSSLDYGEVYTYLNYSKGKFSASPSVWWTHNYFGKDFLDGVSALAYEVTFGYEVCPGLTPSLRVGEQTFGSGYDNLEFTYWDIGVDYTIDDWNLGLRWYDTDGIDPFLANPNLADGEVVFGVTRSF</sequence>
<dbReference type="SUPFAM" id="SSF56935">
    <property type="entry name" value="Porins"/>
    <property type="match status" value="1"/>
</dbReference>
<proteinExistence type="predicted"/>
<dbReference type="EMBL" id="JBHTLR010000004">
    <property type="protein sequence ID" value="MFD1215279.1"/>
    <property type="molecule type" value="Genomic_DNA"/>
</dbReference>
<dbReference type="NCBIfam" id="TIGR02001">
    <property type="entry name" value="gcw_chp"/>
    <property type="match status" value="1"/>
</dbReference>
<dbReference type="Pfam" id="PF09694">
    <property type="entry name" value="Gcw_chp"/>
    <property type="match status" value="1"/>
</dbReference>
<evidence type="ECO:0000313" key="1">
    <source>
        <dbReference type="EMBL" id="MFD1215279.1"/>
    </source>
</evidence>
<keyword evidence="2" id="KW-1185">Reference proteome</keyword>